<sequence length="472" mass="53953">MLEGLEIKEVMFDKINSTELVRLESEFYTAKSFDLINPFSGEEIIDLVQYGTSKELNEENDGYPILRLNEFDSSFISKPSKYCDIIDEKTFQSLKLLKNDVLICRTNGNFRYVGKSALVPKDYEYAYASYLFKIRPKNEMINSSTLVSFLNSKYGRIEIEKYSMASNQVNFSPAKFRQLRIPRFSEVLNKFIENLTYNSFENLQNSKQCYSQAENLLLQEIGLKDFTPSKEPVNVKSFKDSFATSGRLDAEYYQLKYEQVVNKVKDKSYDTLQNLVDINKSIEPGSKNYAESGLPFMRVADLSKNGLSEPQKFISDSFIKENRDKISDLKPKKGTILFSKDGSVGIAYHLRQNYNGITSGAILHLNIKDEKRILPEYLTLALNSKVVQMQAERDAGGSIILHWRVGEIENVVVPIIDFDKQQQIANLIEESFALKKQSEYLLEVAKKAVEIAIEENEEVAIAYINNQSNSNG</sequence>
<evidence type="ECO:0000256" key="2">
    <source>
        <dbReference type="ARBA" id="ARBA00022747"/>
    </source>
</evidence>
<organism evidence="5 6">
    <name type="scientific">Tenacibaculum tangerinum</name>
    <dbReference type="NCBI Taxonomy" id="3038772"/>
    <lineage>
        <taxon>Bacteria</taxon>
        <taxon>Pseudomonadati</taxon>
        <taxon>Bacteroidota</taxon>
        <taxon>Flavobacteriia</taxon>
        <taxon>Flavobacteriales</taxon>
        <taxon>Flavobacteriaceae</taxon>
        <taxon>Tenacibaculum</taxon>
    </lineage>
</organism>
<keyword evidence="5" id="KW-0540">Nuclease</keyword>
<dbReference type="RefSeq" id="WP_279652533.1">
    <property type="nucleotide sequence ID" value="NZ_CP122539.1"/>
</dbReference>
<dbReference type="EMBL" id="CP122539">
    <property type="protein sequence ID" value="WGH76670.1"/>
    <property type="molecule type" value="Genomic_DNA"/>
</dbReference>
<dbReference type="SUPFAM" id="SSF116734">
    <property type="entry name" value="DNA methylase specificity domain"/>
    <property type="match status" value="2"/>
</dbReference>
<dbReference type="Pfam" id="PF01420">
    <property type="entry name" value="Methylase_S"/>
    <property type="match status" value="1"/>
</dbReference>
<protein>
    <submittedName>
        <fullName evidence="5">Restriction endonuclease subunit S</fullName>
        <ecNumber evidence="5">3.1.21.-</ecNumber>
    </submittedName>
</protein>
<dbReference type="Gene3D" id="3.90.220.20">
    <property type="entry name" value="DNA methylase specificity domains"/>
    <property type="match status" value="2"/>
</dbReference>
<keyword evidence="5" id="KW-0255">Endonuclease</keyword>
<evidence type="ECO:0000313" key="6">
    <source>
        <dbReference type="Proteomes" id="UP001232001"/>
    </source>
</evidence>
<accession>A0ABY8L9I2</accession>
<keyword evidence="5" id="KW-0378">Hydrolase</keyword>
<dbReference type="InterPro" id="IPR052021">
    <property type="entry name" value="Type-I_RS_S_subunit"/>
</dbReference>
<evidence type="ECO:0000256" key="3">
    <source>
        <dbReference type="ARBA" id="ARBA00023125"/>
    </source>
</evidence>
<evidence type="ECO:0000313" key="5">
    <source>
        <dbReference type="EMBL" id="WGH76670.1"/>
    </source>
</evidence>
<keyword evidence="2" id="KW-0680">Restriction system</keyword>
<dbReference type="GO" id="GO:0004519">
    <property type="term" value="F:endonuclease activity"/>
    <property type="evidence" value="ECO:0007669"/>
    <property type="project" value="UniProtKB-KW"/>
</dbReference>
<keyword evidence="6" id="KW-1185">Reference proteome</keyword>
<name>A0ABY8L9I2_9FLAO</name>
<keyword evidence="3" id="KW-0238">DNA-binding</keyword>
<comment type="similarity">
    <text evidence="1">Belongs to the type-I restriction system S methylase family.</text>
</comment>
<dbReference type="EC" id="3.1.21.-" evidence="5"/>
<feature type="domain" description="Type I restriction modification DNA specificity" evidence="4">
    <location>
        <begin position="272"/>
        <end position="430"/>
    </location>
</feature>
<dbReference type="PANTHER" id="PTHR30408">
    <property type="entry name" value="TYPE-1 RESTRICTION ENZYME ECOKI SPECIFICITY PROTEIN"/>
    <property type="match status" value="1"/>
</dbReference>
<dbReference type="Proteomes" id="UP001232001">
    <property type="component" value="Chromosome"/>
</dbReference>
<proteinExistence type="inferred from homology"/>
<evidence type="ECO:0000256" key="1">
    <source>
        <dbReference type="ARBA" id="ARBA00010923"/>
    </source>
</evidence>
<evidence type="ECO:0000259" key="4">
    <source>
        <dbReference type="Pfam" id="PF01420"/>
    </source>
</evidence>
<reference evidence="5 6" key="1">
    <citation type="submission" date="2023-04" db="EMBL/GenBank/DDBJ databases">
        <title>Tenacibaculum tangerinum sp. nov., isolated from sea tidal flat of South Korea.</title>
        <authorList>
            <person name="Lee S.H."/>
            <person name="Kim J.-J."/>
        </authorList>
    </citation>
    <scope>NUCLEOTIDE SEQUENCE [LARGE SCALE GENOMIC DNA]</scope>
    <source>
        <strain evidence="5 6">GRR-S3-23</strain>
    </source>
</reference>
<gene>
    <name evidence="5" type="ORF">P8625_05800</name>
</gene>
<dbReference type="InterPro" id="IPR044946">
    <property type="entry name" value="Restrct_endonuc_typeI_TRD_sf"/>
</dbReference>
<dbReference type="PANTHER" id="PTHR30408:SF12">
    <property type="entry name" value="TYPE I RESTRICTION ENZYME MJAVIII SPECIFICITY SUBUNIT"/>
    <property type="match status" value="1"/>
</dbReference>
<dbReference type="GO" id="GO:0016787">
    <property type="term" value="F:hydrolase activity"/>
    <property type="evidence" value="ECO:0007669"/>
    <property type="project" value="UniProtKB-KW"/>
</dbReference>
<dbReference type="InterPro" id="IPR000055">
    <property type="entry name" value="Restrct_endonuc_typeI_TRD"/>
</dbReference>